<feature type="region of interest" description="Disordered" evidence="8">
    <location>
        <begin position="118"/>
        <end position="168"/>
    </location>
</feature>
<proteinExistence type="predicted"/>
<sequence>MSQVEERPQASKTSQDRQSVENLRLYSYMEDNFTRIFSLLAPIMSFSIQNENHIRQIMFSLQHPDAQQASAEFDSREYIHNLALKSHEKVAGSSNVQTSEESIASTIRRKIDTSLFDKVENNHDESKAETSTDDIKENSSPTTSKGQQSPESADEKAKPRRKRKLNDDNPVVIHCSDCNQVFRKGDGNYTRHLKEMKCSPHGCSVCGKRFKKKSYLSIHMAIHTRTTFDEPELKRSRIKDENEEELPTPVDLSVKKENQGNNSEFFSSLNLFENNRSDEN</sequence>
<evidence type="ECO:0000256" key="2">
    <source>
        <dbReference type="ARBA" id="ARBA00022723"/>
    </source>
</evidence>
<keyword evidence="4 7" id="KW-0863">Zinc-finger</keyword>
<feature type="compositionally biased region" description="Polar residues" evidence="8">
    <location>
        <begin position="259"/>
        <end position="274"/>
    </location>
</feature>
<evidence type="ECO:0000256" key="4">
    <source>
        <dbReference type="ARBA" id="ARBA00022771"/>
    </source>
</evidence>
<comment type="subcellular location">
    <subcellularLocation>
        <location evidence="1">Nucleus</location>
    </subcellularLocation>
</comment>
<name>A0A9N9WTK8_9DIPT</name>
<keyword evidence="6" id="KW-0539">Nucleus</keyword>
<dbReference type="InterPro" id="IPR036236">
    <property type="entry name" value="Znf_C2H2_sf"/>
</dbReference>
<evidence type="ECO:0000256" key="1">
    <source>
        <dbReference type="ARBA" id="ARBA00004123"/>
    </source>
</evidence>
<dbReference type="Gene3D" id="3.30.160.60">
    <property type="entry name" value="Classic Zinc Finger"/>
    <property type="match status" value="1"/>
</dbReference>
<feature type="compositionally biased region" description="Polar residues" evidence="8">
    <location>
        <begin position="138"/>
        <end position="151"/>
    </location>
</feature>
<feature type="domain" description="C2H2-type" evidence="9">
    <location>
        <begin position="201"/>
        <end position="228"/>
    </location>
</feature>
<reference evidence="10" key="2">
    <citation type="submission" date="2022-10" db="EMBL/GenBank/DDBJ databases">
        <authorList>
            <consortium name="ENA_rothamsted_submissions"/>
            <consortium name="culmorum"/>
            <person name="King R."/>
        </authorList>
    </citation>
    <scope>NUCLEOTIDE SEQUENCE</scope>
</reference>
<feature type="compositionally biased region" description="Basic and acidic residues" evidence="8">
    <location>
        <begin position="231"/>
        <end position="240"/>
    </location>
</feature>
<organism evidence="10 11">
    <name type="scientific">Chironomus riparius</name>
    <dbReference type="NCBI Taxonomy" id="315576"/>
    <lineage>
        <taxon>Eukaryota</taxon>
        <taxon>Metazoa</taxon>
        <taxon>Ecdysozoa</taxon>
        <taxon>Arthropoda</taxon>
        <taxon>Hexapoda</taxon>
        <taxon>Insecta</taxon>
        <taxon>Pterygota</taxon>
        <taxon>Neoptera</taxon>
        <taxon>Endopterygota</taxon>
        <taxon>Diptera</taxon>
        <taxon>Nematocera</taxon>
        <taxon>Chironomoidea</taxon>
        <taxon>Chironomidae</taxon>
        <taxon>Chironominae</taxon>
        <taxon>Chironomus</taxon>
    </lineage>
</organism>
<keyword evidence="11" id="KW-1185">Reference proteome</keyword>
<dbReference type="SMART" id="SM00355">
    <property type="entry name" value="ZnF_C2H2"/>
    <property type="match status" value="1"/>
</dbReference>
<dbReference type="EMBL" id="OU895878">
    <property type="protein sequence ID" value="CAG9805520.1"/>
    <property type="molecule type" value="Genomic_DNA"/>
</dbReference>
<evidence type="ECO:0000313" key="11">
    <source>
        <dbReference type="Proteomes" id="UP001153620"/>
    </source>
</evidence>
<evidence type="ECO:0000256" key="3">
    <source>
        <dbReference type="ARBA" id="ARBA00022737"/>
    </source>
</evidence>
<dbReference type="AlphaFoldDB" id="A0A9N9WTK8"/>
<reference evidence="10" key="1">
    <citation type="submission" date="2022-01" db="EMBL/GenBank/DDBJ databases">
        <authorList>
            <person name="King R."/>
        </authorList>
    </citation>
    <scope>NUCLEOTIDE SEQUENCE</scope>
</reference>
<dbReference type="SUPFAM" id="SSF57667">
    <property type="entry name" value="beta-beta-alpha zinc fingers"/>
    <property type="match status" value="1"/>
</dbReference>
<dbReference type="GO" id="GO:0008270">
    <property type="term" value="F:zinc ion binding"/>
    <property type="evidence" value="ECO:0007669"/>
    <property type="project" value="UniProtKB-KW"/>
</dbReference>
<dbReference type="OrthoDB" id="4748970at2759"/>
<evidence type="ECO:0000256" key="8">
    <source>
        <dbReference type="SAM" id="MobiDB-lite"/>
    </source>
</evidence>
<evidence type="ECO:0000259" key="9">
    <source>
        <dbReference type="PROSITE" id="PS50157"/>
    </source>
</evidence>
<feature type="compositionally biased region" description="Basic and acidic residues" evidence="8">
    <location>
        <begin position="118"/>
        <end position="137"/>
    </location>
</feature>
<protein>
    <recommendedName>
        <fullName evidence="9">C2H2-type domain-containing protein</fullName>
    </recommendedName>
</protein>
<evidence type="ECO:0000256" key="5">
    <source>
        <dbReference type="ARBA" id="ARBA00022833"/>
    </source>
</evidence>
<evidence type="ECO:0000313" key="10">
    <source>
        <dbReference type="EMBL" id="CAG9805520.1"/>
    </source>
</evidence>
<dbReference type="PROSITE" id="PS00028">
    <property type="entry name" value="ZINC_FINGER_C2H2_1"/>
    <property type="match status" value="1"/>
</dbReference>
<dbReference type="GO" id="GO:0005634">
    <property type="term" value="C:nucleus"/>
    <property type="evidence" value="ECO:0007669"/>
    <property type="project" value="UniProtKB-SubCell"/>
</dbReference>
<dbReference type="PROSITE" id="PS50157">
    <property type="entry name" value="ZINC_FINGER_C2H2_2"/>
    <property type="match status" value="1"/>
</dbReference>
<evidence type="ECO:0000256" key="6">
    <source>
        <dbReference type="ARBA" id="ARBA00023242"/>
    </source>
</evidence>
<feature type="region of interest" description="Disordered" evidence="8">
    <location>
        <begin position="231"/>
        <end position="280"/>
    </location>
</feature>
<accession>A0A9N9WTK8</accession>
<gene>
    <name evidence="10" type="ORF">CHIRRI_LOCUS8392</name>
</gene>
<keyword evidence="5" id="KW-0862">Zinc</keyword>
<dbReference type="InterPro" id="IPR013087">
    <property type="entry name" value="Znf_C2H2_type"/>
</dbReference>
<keyword evidence="3" id="KW-0677">Repeat</keyword>
<dbReference type="Proteomes" id="UP001153620">
    <property type="component" value="Chromosome 2"/>
</dbReference>
<keyword evidence="2" id="KW-0479">Metal-binding</keyword>
<evidence type="ECO:0000256" key="7">
    <source>
        <dbReference type="PROSITE-ProRule" id="PRU00042"/>
    </source>
</evidence>
<dbReference type="FunFam" id="3.30.160.60:FF:000145">
    <property type="entry name" value="Zinc finger protein 574"/>
    <property type="match status" value="1"/>
</dbReference>